<organism evidence="1 2">
    <name type="scientific">Leucogyrophana mollusca</name>
    <dbReference type="NCBI Taxonomy" id="85980"/>
    <lineage>
        <taxon>Eukaryota</taxon>
        <taxon>Fungi</taxon>
        <taxon>Dikarya</taxon>
        <taxon>Basidiomycota</taxon>
        <taxon>Agaricomycotina</taxon>
        <taxon>Agaricomycetes</taxon>
        <taxon>Agaricomycetidae</taxon>
        <taxon>Boletales</taxon>
        <taxon>Boletales incertae sedis</taxon>
        <taxon>Leucogyrophana</taxon>
    </lineage>
</organism>
<protein>
    <submittedName>
        <fullName evidence="1">POP1-domain-containing protein</fullName>
    </submittedName>
</protein>
<accession>A0ACB8BS17</accession>
<keyword evidence="2" id="KW-1185">Reference proteome</keyword>
<evidence type="ECO:0000313" key="2">
    <source>
        <dbReference type="Proteomes" id="UP000790709"/>
    </source>
</evidence>
<comment type="caution">
    <text evidence="1">The sequence shown here is derived from an EMBL/GenBank/DDBJ whole genome shotgun (WGS) entry which is preliminary data.</text>
</comment>
<gene>
    <name evidence="1" type="ORF">BV22DRAFT_1060546</name>
</gene>
<sequence>MPPKRKNDHAEELTSRERKRQKMADARTIAVQPTASTSNSGQGNAVPGPSKTTVRFDSMQGLPTAIDVEKFTEARAYEIDAMQNAILNAGESSTHRAWQTLPRHLRRRAASHDVRRVPVRLREKARAEMDPVRRKALGRSKPKRGKTNHISRTESFLRRQHDKTWLETHIWHAKRMKMETMWGYRLALTPTEKSFRPSHRASVHGSIIHDASYFSLIELEGPETILQGVLEACCDPQGPGIKRGISGSRMLEMHIYKPGSYPFDLIGPVSVLWKPLPGKDDAPPAASTGESKKRKRKGKEKDTSVSDTPSVASQARMLWVRSHPAIYDDVFAALQASASQVLQAEKQRSPEKKSEVQIADLRDKVNVFEIMGPKSSQVIKGALTPAGDDQRQEFKKFWSSLTDLQTTGSLPRGIAIGFQVLDPRLKFPPKNAKPQTSGSHHPTSSPVFSFPTSVLAQSEIWDDNKRNSLKKPRYKKKDLDERRAKNLIPGTALRPLRQDDRVPILLIQRSVENATSSQQAIHGWSLIVPAGWSMAFFSSLIYTGTRVAGQRERKTQAFEAGAAYFPRDYPLTPFYNRFADEREREEKEAWERKPPAKRPNFEKLKTRSPWKPDWEVVLGIQAPAQEDLVTAQRENPAPDADARAIRPWLLRGPEAPGIIEKALNMFNHGAALFAEINRLRTKRSMDVLGSGVRVDDLLKGALVQVRVEMYGRGCPSDLAILYRLDDVEAKLWLELLSKDGGQVTQQGGSDVPEVSEVIPSPDFIIGYITTGNFSLSRGQGFAIGALPVTKYLALKQQAQRLGQKSALIKIRDREGTTSRLASLALLDG</sequence>
<dbReference type="Proteomes" id="UP000790709">
    <property type="component" value="Unassembled WGS sequence"/>
</dbReference>
<evidence type="ECO:0000313" key="1">
    <source>
        <dbReference type="EMBL" id="KAH7927632.1"/>
    </source>
</evidence>
<dbReference type="EMBL" id="MU266363">
    <property type="protein sequence ID" value="KAH7927632.1"/>
    <property type="molecule type" value="Genomic_DNA"/>
</dbReference>
<reference evidence="1" key="1">
    <citation type="journal article" date="2021" name="New Phytol.">
        <title>Evolutionary innovations through gain and loss of genes in the ectomycorrhizal Boletales.</title>
        <authorList>
            <person name="Wu G."/>
            <person name="Miyauchi S."/>
            <person name="Morin E."/>
            <person name="Kuo A."/>
            <person name="Drula E."/>
            <person name="Varga T."/>
            <person name="Kohler A."/>
            <person name="Feng B."/>
            <person name="Cao Y."/>
            <person name="Lipzen A."/>
            <person name="Daum C."/>
            <person name="Hundley H."/>
            <person name="Pangilinan J."/>
            <person name="Johnson J."/>
            <person name="Barry K."/>
            <person name="LaButti K."/>
            <person name="Ng V."/>
            <person name="Ahrendt S."/>
            <person name="Min B."/>
            <person name="Choi I.G."/>
            <person name="Park H."/>
            <person name="Plett J.M."/>
            <person name="Magnuson J."/>
            <person name="Spatafora J.W."/>
            <person name="Nagy L.G."/>
            <person name="Henrissat B."/>
            <person name="Grigoriev I.V."/>
            <person name="Yang Z.L."/>
            <person name="Xu J."/>
            <person name="Martin F.M."/>
        </authorList>
    </citation>
    <scope>NUCLEOTIDE SEQUENCE</scope>
    <source>
        <strain evidence="1">KUC20120723A-06</strain>
    </source>
</reference>
<name>A0ACB8BS17_9AGAM</name>
<proteinExistence type="predicted"/>